<dbReference type="OrthoDB" id="9766909at2"/>
<comment type="caution">
    <text evidence="2">The sequence shown here is derived from an EMBL/GenBank/DDBJ whole genome shotgun (WGS) entry which is preliminary data.</text>
</comment>
<dbReference type="EMBL" id="QJSX01000013">
    <property type="protein sequence ID" value="PYE51965.1"/>
    <property type="molecule type" value="Genomic_DNA"/>
</dbReference>
<keyword evidence="3" id="KW-1185">Reference proteome</keyword>
<protein>
    <submittedName>
        <fullName evidence="2">Uncharacterized protein</fullName>
    </submittedName>
</protein>
<organism evidence="2 3">
    <name type="scientific">Deinococcus yavapaiensis KR-236</name>
    <dbReference type="NCBI Taxonomy" id="694435"/>
    <lineage>
        <taxon>Bacteria</taxon>
        <taxon>Thermotogati</taxon>
        <taxon>Deinococcota</taxon>
        <taxon>Deinococci</taxon>
        <taxon>Deinococcales</taxon>
        <taxon>Deinococcaceae</taxon>
        <taxon>Deinococcus</taxon>
    </lineage>
</organism>
<evidence type="ECO:0000313" key="2">
    <source>
        <dbReference type="EMBL" id="PYE51965.1"/>
    </source>
</evidence>
<dbReference type="Proteomes" id="UP000248326">
    <property type="component" value="Unassembled WGS sequence"/>
</dbReference>
<feature type="chain" id="PRO_5016437890" evidence="1">
    <location>
        <begin position="19"/>
        <end position="293"/>
    </location>
</feature>
<dbReference type="AlphaFoldDB" id="A0A318S3F6"/>
<feature type="signal peptide" evidence="1">
    <location>
        <begin position="1"/>
        <end position="18"/>
    </location>
</feature>
<accession>A0A318S3F6</accession>
<proteinExistence type="predicted"/>
<reference evidence="2 3" key="1">
    <citation type="submission" date="2018-06" db="EMBL/GenBank/DDBJ databases">
        <title>Genomic Encyclopedia of Type Strains, Phase IV (KMG-IV): sequencing the most valuable type-strain genomes for metagenomic binning, comparative biology and taxonomic classification.</title>
        <authorList>
            <person name="Goeker M."/>
        </authorList>
    </citation>
    <scope>NUCLEOTIDE SEQUENCE [LARGE SCALE GENOMIC DNA]</scope>
    <source>
        <strain evidence="2 3">DSM 18048</strain>
    </source>
</reference>
<evidence type="ECO:0000256" key="1">
    <source>
        <dbReference type="SAM" id="SignalP"/>
    </source>
</evidence>
<dbReference type="RefSeq" id="WP_110887741.1">
    <property type="nucleotide sequence ID" value="NZ_QJSX01000013.1"/>
</dbReference>
<gene>
    <name evidence="2" type="ORF">DES52_11311</name>
</gene>
<name>A0A318S3F6_9DEIO</name>
<evidence type="ECO:0000313" key="3">
    <source>
        <dbReference type="Proteomes" id="UP000248326"/>
    </source>
</evidence>
<keyword evidence="1" id="KW-0732">Signal</keyword>
<sequence length="293" mass="31914">MKRFAVVLIALSGVHAGAAGLLGTTTPLESTALCRDVLVCTRDATGTLSGDVTFVSYRIEGRQSANAARDAFYPPNLFSFQVAGRHRLIGYYSFVAGDLPAPITKFALDALARAVLGQALPANVASAFRFPLDTDGTAQTGFVREFRQDRAATFTLPGGALLSNVTARAFPTPPRGGEYEPYYVTYVADARYAPTLRAFINRNRPMEKIAAAERFLRDQGLRAKEYTRCSPGSTIHPNAETAPWQRWEQYFKARGYTIRGCCGGPPTYRLPGLALNGITIDFFGRDTSDVCMS</sequence>